<dbReference type="Pfam" id="PF12937">
    <property type="entry name" value="F-box-like"/>
    <property type="match status" value="1"/>
</dbReference>
<keyword evidence="3" id="KW-1185">Reference proteome</keyword>
<dbReference type="Gene3D" id="3.80.10.10">
    <property type="entry name" value="Ribonuclease Inhibitor"/>
    <property type="match status" value="1"/>
</dbReference>
<dbReference type="EMBL" id="KL197717">
    <property type="protein sequence ID" value="KDQ58551.1"/>
    <property type="molecule type" value="Genomic_DNA"/>
</dbReference>
<accession>A0A067Q7G8</accession>
<dbReference type="AlphaFoldDB" id="A0A067Q7G8"/>
<name>A0A067Q7G8_9AGAM</name>
<proteinExistence type="predicted"/>
<evidence type="ECO:0000313" key="2">
    <source>
        <dbReference type="EMBL" id="KDQ58551.1"/>
    </source>
</evidence>
<evidence type="ECO:0000313" key="3">
    <source>
        <dbReference type="Proteomes" id="UP000027265"/>
    </source>
</evidence>
<sequence length="447" mass="50499">MDRVSRVLQSWRPAKAYPNQDYDFHGTSLPPEILSDIFWSVTEGSLGRLSHLPTQATLALLLLVCRSWYDCGIALLYTRPIIPNDSLPLFLRTLKKSPSLAAFVRSIVFELHRTEPSKRIAWPLRRERENRDVPNILATITSSCPKLEGVAVRGCLHPVVDLPHPKFSISVNKPQLRRLHLDGSVVWDESFDHPSFDNLSLEEISLENFRYLDLRSLERLPNLRRTRIANCGVNLLGEFTNPSTPSTSLRQLEILSILSQPIQEVFAIHYLPFIPTLESLRLEGVWFPDYLHQIEYSRFTQMKHLMLAISRTDVDLPSVPSALRCMPALEELVIDCVRGDPSIVARVIEDLIPPLRENSALSFPALRTLVISGDSTLWDGDLADMEHNIEVLETLCKLRGVEVVLRRIAHQPGDNVGRPSRHARALGLEGMVTSNASSHLSPAYWGL</sequence>
<gene>
    <name evidence="2" type="ORF">JAAARDRAFT_57470</name>
</gene>
<dbReference type="InParanoid" id="A0A067Q7G8"/>
<evidence type="ECO:0000259" key="1">
    <source>
        <dbReference type="Pfam" id="PF12937"/>
    </source>
</evidence>
<protein>
    <recommendedName>
        <fullName evidence="1">F-box domain-containing protein</fullName>
    </recommendedName>
</protein>
<feature type="domain" description="F-box" evidence="1">
    <location>
        <begin position="28"/>
        <end position="79"/>
    </location>
</feature>
<dbReference type="InterPro" id="IPR001810">
    <property type="entry name" value="F-box_dom"/>
</dbReference>
<reference evidence="3" key="1">
    <citation type="journal article" date="2014" name="Proc. Natl. Acad. Sci. U.S.A.">
        <title>Extensive sampling of basidiomycete genomes demonstrates inadequacy of the white-rot/brown-rot paradigm for wood decay fungi.</title>
        <authorList>
            <person name="Riley R."/>
            <person name="Salamov A.A."/>
            <person name="Brown D.W."/>
            <person name="Nagy L.G."/>
            <person name="Floudas D."/>
            <person name="Held B.W."/>
            <person name="Levasseur A."/>
            <person name="Lombard V."/>
            <person name="Morin E."/>
            <person name="Otillar R."/>
            <person name="Lindquist E.A."/>
            <person name="Sun H."/>
            <person name="LaButti K.M."/>
            <person name="Schmutz J."/>
            <person name="Jabbour D."/>
            <person name="Luo H."/>
            <person name="Baker S.E."/>
            <person name="Pisabarro A.G."/>
            <person name="Walton J.D."/>
            <person name="Blanchette R.A."/>
            <person name="Henrissat B."/>
            <person name="Martin F."/>
            <person name="Cullen D."/>
            <person name="Hibbett D.S."/>
            <person name="Grigoriev I.V."/>
        </authorList>
    </citation>
    <scope>NUCLEOTIDE SEQUENCE [LARGE SCALE GENOMIC DNA]</scope>
    <source>
        <strain evidence="3">MUCL 33604</strain>
    </source>
</reference>
<dbReference type="Proteomes" id="UP000027265">
    <property type="component" value="Unassembled WGS sequence"/>
</dbReference>
<organism evidence="2 3">
    <name type="scientific">Jaapia argillacea MUCL 33604</name>
    <dbReference type="NCBI Taxonomy" id="933084"/>
    <lineage>
        <taxon>Eukaryota</taxon>
        <taxon>Fungi</taxon>
        <taxon>Dikarya</taxon>
        <taxon>Basidiomycota</taxon>
        <taxon>Agaricomycotina</taxon>
        <taxon>Agaricomycetes</taxon>
        <taxon>Agaricomycetidae</taxon>
        <taxon>Jaapiales</taxon>
        <taxon>Jaapiaceae</taxon>
        <taxon>Jaapia</taxon>
    </lineage>
</organism>
<dbReference type="HOGENOM" id="CLU_616858_0_0_1"/>
<dbReference type="InterPro" id="IPR032675">
    <property type="entry name" value="LRR_dom_sf"/>
</dbReference>
<dbReference type="SUPFAM" id="SSF52047">
    <property type="entry name" value="RNI-like"/>
    <property type="match status" value="1"/>
</dbReference>